<keyword evidence="3 10" id="KW-0812">Transmembrane</keyword>
<evidence type="ECO:0000256" key="9">
    <source>
        <dbReference type="SAM" id="MobiDB-lite"/>
    </source>
</evidence>
<dbReference type="AlphaFoldDB" id="A0A9J7MGS6"/>
<dbReference type="GeneID" id="118432365"/>
<feature type="region of interest" description="Disordered" evidence="9">
    <location>
        <begin position="1"/>
        <end position="24"/>
    </location>
</feature>
<dbReference type="GO" id="GO:0099604">
    <property type="term" value="F:ligand-gated calcium channel activity"/>
    <property type="evidence" value="ECO:0000318"/>
    <property type="project" value="GO_Central"/>
</dbReference>
<dbReference type="OrthoDB" id="9994106at2759"/>
<evidence type="ECO:0000313" key="15">
    <source>
        <dbReference type="RefSeq" id="XP_035699794.1"/>
    </source>
</evidence>
<keyword evidence="4 10" id="KW-1133">Transmembrane helix</keyword>
<dbReference type="Pfam" id="PF00520">
    <property type="entry name" value="Ion_trans"/>
    <property type="match status" value="1"/>
</dbReference>
<evidence type="ECO:0000259" key="12">
    <source>
        <dbReference type="Pfam" id="PF18139"/>
    </source>
</evidence>
<dbReference type="PANTHER" id="PTHR13800">
    <property type="entry name" value="TRANSIENT RECEPTOR POTENTIAL CATION CHANNEL, SUBFAMILY M, MEMBER 6"/>
    <property type="match status" value="1"/>
</dbReference>
<dbReference type="OMA" id="RCYYDSS"/>
<evidence type="ECO:0000256" key="8">
    <source>
        <dbReference type="SAM" id="Coils"/>
    </source>
</evidence>
<dbReference type="Pfam" id="PF18139">
    <property type="entry name" value="LSDAT_euk"/>
    <property type="match status" value="1"/>
</dbReference>
<feature type="domain" description="TRPM-like" evidence="13">
    <location>
        <begin position="388"/>
        <end position="643"/>
    </location>
</feature>
<dbReference type="GO" id="GO:0005886">
    <property type="term" value="C:plasma membrane"/>
    <property type="evidence" value="ECO:0000318"/>
    <property type="project" value="GO_Central"/>
</dbReference>
<feature type="region of interest" description="Disordered" evidence="9">
    <location>
        <begin position="1003"/>
        <end position="1029"/>
    </location>
</feature>
<dbReference type="InterPro" id="IPR041491">
    <property type="entry name" value="TRPM_SLOG"/>
</dbReference>
<feature type="domain" description="Ion transport" evidence="11">
    <location>
        <begin position="727"/>
        <end position="955"/>
    </location>
</feature>
<dbReference type="PANTHER" id="PTHR13800:SF12">
    <property type="entry name" value="TRANSIENT RECEPTOR POTENTIAL CATION CHANNEL SUBFAMILY M MEMBER-LIKE 2"/>
    <property type="match status" value="1"/>
</dbReference>
<evidence type="ECO:0000259" key="11">
    <source>
        <dbReference type="Pfam" id="PF00520"/>
    </source>
</evidence>
<feature type="domain" description="TRPM SLOG" evidence="12">
    <location>
        <begin position="60"/>
        <end position="307"/>
    </location>
</feature>
<evidence type="ECO:0000313" key="14">
    <source>
        <dbReference type="Proteomes" id="UP000001554"/>
    </source>
</evidence>
<feature type="transmembrane region" description="Helical" evidence="10">
    <location>
        <begin position="921"/>
        <end position="943"/>
    </location>
</feature>
<keyword evidence="7" id="KW-0407">Ion channel</keyword>
<keyword evidence="14" id="KW-1185">Reference proteome</keyword>
<dbReference type="InterPro" id="IPR050927">
    <property type="entry name" value="TRPM"/>
</dbReference>
<reference evidence="15" key="2">
    <citation type="submission" date="2025-08" db="UniProtKB">
        <authorList>
            <consortium name="RefSeq"/>
        </authorList>
    </citation>
    <scope>IDENTIFICATION</scope>
    <source>
        <strain evidence="15">S238N-H82</strain>
        <tissue evidence="15">Testes</tissue>
    </source>
</reference>
<feature type="transmembrane region" description="Helical" evidence="10">
    <location>
        <begin position="792"/>
        <end position="814"/>
    </location>
</feature>
<dbReference type="InterPro" id="IPR057366">
    <property type="entry name" value="TRPM-like"/>
</dbReference>
<dbReference type="Pfam" id="PF25508">
    <property type="entry name" value="TRPM2"/>
    <property type="match status" value="1"/>
</dbReference>
<protein>
    <submittedName>
        <fullName evidence="15">Transient receptor potential cation channel subfamily M member-like 2 isoform X1</fullName>
    </submittedName>
</protein>
<evidence type="ECO:0000256" key="7">
    <source>
        <dbReference type="ARBA" id="ARBA00023303"/>
    </source>
</evidence>
<dbReference type="RefSeq" id="XP_035699794.1">
    <property type="nucleotide sequence ID" value="XM_035843901.1"/>
</dbReference>
<evidence type="ECO:0000256" key="5">
    <source>
        <dbReference type="ARBA" id="ARBA00023065"/>
    </source>
</evidence>
<feature type="coiled-coil region" evidence="8">
    <location>
        <begin position="282"/>
        <end position="309"/>
    </location>
</feature>
<keyword evidence="2" id="KW-0813">Transport</keyword>
<evidence type="ECO:0000256" key="2">
    <source>
        <dbReference type="ARBA" id="ARBA00022448"/>
    </source>
</evidence>
<dbReference type="InterPro" id="IPR005821">
    <property type="entry name" value="Ion_trans_dom"/>
</dbReference>
<evidence type="ECO:0000256" key="6">
    <source>
        <dbReference type="ARBA" id="ARBA00023136"/>
    </source>
</evidence>
<comment type="subcellular location">
    <subcellularLocation>
        <location evidence="1">Membrane</location>
        <topology evidence="1">Multi-pass membrane protein</topology>
    </subcellularLocation>
</comment>
<feature type="compositionally biased region" description="Acidic residues" evidence="9">
    <location>
        <begin position="511"/>
        <end position="526"/>
    </location>
</feature>
<feature type="coiled-coil region" evidence="8">
    <location>
        <begin position="1051"/>
        <end position="1085"/>
    </location>
</feature>
<feature type="region of interest" description="Disordered" evidence="9">
    <location>
        <begin position="504"/>
        <end position="526"/>
    </location>
</feature>
<feature type="compositionally biased region" description="Basic and acidic residues" evidence="9">
    <location>
        <begin position="1115"/>
        <end position="1130"/>
    </location>
</feature>
<name>A0A9J7MGS6_BRAFL</name>
<feature type="transmembrane region" description="Helical" evidence="10">
    <location>
        <begin position="724"/>
        <end position="743"/>
    </location>
</feature>
<evidence type="ECO:0000256" key="10">
    <source>
        <dbReference type="SAM" id="Phobius"/>
    </source>
</evidence>
<feature type="transmembrane region" description="Helical" evidence="10">
    <location>
        <begin position="664"/>
        <end position="683"/>
    </location>
</feature>
<keyword evidence="6 10" id="KW-0472">Membrane</keyword>
<dbReference type="Proteomes" id="UP000001554">
    <property type="component" value="Chromosome 15"/>
</dbReference>
<feature type="transmembrane region" description="Helical" evidence="10">
    <location>
        <begin position="858"/>
        <end position="878"/>
    </location>
</feature>
<reference evidence="14" key="1">
    <citation type="journal article" date="2020" name="Nat. Ecol. Evol.">
        <title>Deeply conserved synteny resolves early events in vertebrate evolution.</title>
        <authorList>
            <person name="Simakov O."/>
            <person name="Marletaz F."/>
            <person name="Yue J.X."/>
            <person name="O'Connell B."/>
            <person name="Jenkins J."/>
            <person name="Brandt A."/>
            <person name="Calef R."/>
            <person name="Tung C.H."/>
            <person name="Huang T.K."/>
            <person name="Schmutz J."/>
            <person name="Satoh N."/>
            <person name="Yu J.K."/>
            <person name="Putnam N.H."/>
            <person name="Green R.E."/>
            <person name="Rokhsar D.S."/>
        </authorList>
    </citation>
    <scope>NUCLEOTIDE SEQUENCE [LARGE SCALE GENOMIC DNA]</scope>
    <source>
        <strain evidence="14">S238N-H82</strain>
    </source>
</reference>
<organism evidence="14 15">
    <name type="scientific">Branchiostoma floridae</name>
    <name type="common">Florida lancelet</name>
    <name type="synonym">Amphioxus</name>
    <dbReference type="NCBI Taxonomy" id="7739"/>
    <lineage>
        <taxon>Eukaryota</taxon>
        <taxon>Metazoa</taxon>
        <taxon>Chordata</taxon>
        <taxon>Cephalochordata</taxon>
        <taxon>Leptocardii</taxon>
        <taxon>Amphioxiformes</taxon>
        <taxon>Branchiostomatidae</taxon>
        <taxon>Branchiostoma</taxon>
    </lineage>
</organism>
<keyword evidence="8" id="KW-0175">Coiled coil</keyword>
<dbReference type="KEGG" id="bfo:118432365"/>
<feature type="region of interest" description="Disordered" evidence="9">
    <location>
        <begin position="1090"/>
        <end position="1130"/>
    </location>
</feature>
<sequence length="1130" mass="128203">MMSSRKRLKTEEDTPLTVTSDDADGPSAKLRTFVSQHRDRGVVDGSFGELKFRSYGQASPYVRVTKDIDPEVLWELMTSCWDMKPPNLIISVVGGDAKFVLKERLKKVNKGLANAALSTGAWIITAGLHRGVSKYVGEAIWGGANCLSDSGHPAVNLVGITTWGNVHNRHRLQGQKGIGRFSVRYRLQKETAPLDLNHTHFILVDDGTVETEGWSDVEVRTRLEQYIGQQAIGQGAKGRTIPVVLLLIEGGSTTLKSTKKALRRGIPVVILDGSGGAADVIALAARKKIKNELLKLEDVEEKLRSALDLKWEGAHAPPYVISLMRYLNSILKEENRNLVTVVRLNESDAMDIDEGLLRALLKAEIASPEDQLDLALDWKTSGSAWQDEIFTRNRIRKLQSVNKDPYMVMALLQDNAEVVEMLLDNGMYLPTFLTKQRLTELYIKALYDMANDGSATTLNRLIEEEKDSRQPEQHRELLDLSDVDAVICGRLLESQMKTMLRMTEGDFRNDSEDDNDNDDEDDDDEDGVAERNLFFWSVLTTRKATARLLWRRGTDQIATALTASKMLKELSSLSKTEGQLDEHKHHSNLAEQLETDATGVLDECYRLDPRRTLGLLTRPQPRWGEGSCMAIANSGKHMAFMSHAACQTNLNRVWFGNMEWFTPLWKVILSLVFFPITVFTINFTDDVRRTVRTFGCTPAHAHRSGIRRYLRAIYHYQTAPITKFYYTVVFYVVFLMLFSLFLLTDLRPEVISPSEGFLAAVMGVQLLDEIRQIVSQDAHSCLRKLQVWQSDVWNRMDAAILVTFFLSFIMHCALRDSGMAAVKVVYSCALILAFYRPLQMFYVHEKIGPKIIMIREMLQDLLIFLSFLVVFVLAFGVVRQALLTPNSLLSWKLFVDVVRIPYWLIYAQLLTDPEGHVAGPWLVSILQAVYVLVTNVLLINLLIAMFNYSFQSIQGTAEQFWKYHRYSLVHEYVGRPWGAPPLTLVPLTWRFVRAVWKAAPSKDSVSGQKQSRRLVSGGRGRQTLSSDAHTAIPEVQRQRIFQKLGAENYILKEKQKSSSEMSEEINELKRRMDELSEQIAALSHRDRCYYDSSSGEEDIDDNHKRDVCQPSQQQEVRRESRVHGKLDTVV</sequence>
<proteinExistence type="predicted"/>
<accession>A0A9J7MGS6</accession>
<gene>
    <name evidence="15" type="primary">LOC118432365</name>
</gene>
<evidence type="ECO:0000256" key="4">
    <source>
        <dbReference type="ARBA" id="ARBA00022989"/>
    </source>
</evidence>
<keyword evidence="5" id="KW-0406">Ion transport</keyword>
<evidence type="ECO:0000256" key="1">
    <source>
        <dbReference type="ARBA" id="ARBA00004141"/>
    </source>
</evidence>
<evidence type="ECO:0000259" key="13">
    <source>
        <dbReference type="Pfam" id="PF25508"/>
    </source>
</evidence>
<evidence type="ECO:0000256" key="3">
    <source>
        <dbReference type="ARBA" id="ARBA00022692"/>
    </source>
</evidence>
<dbReference type="GO" id="GO:0070588">
    <property type="term" value="P:calcium ion transmembrane transport"/>
    <property type="evidence" value="ECO:0000318"/>
    <property type="project" value="GO_Central"/>
</dbReference>